<dbReference type="PANTHER" id="PTHR30221">
    <property type="entry name" value="SMALL-CONDUCTANCE MECHANOSENSITIVE CHANNEL"/>
    <property type="match status" value="1"/>
</dbReference>
<dbReference type="InterPro" id="IPR011014">
    <property type="entry name" value="MscS_channel_TM-2"/>
</dbReference>
<name>A0A1Y6CME8_9BACT</name>
<dbReference type="EMBL" id="FWZT01000028">
    <property type="protein sequence ID" value="SMF73904.1"/>
    <property type="molecule type" value="Genomic_DNA"/>
</dbReference>
<dbReference type="RefSeq" id="WP_132324553.1">
    <property type="nucleotide sequence ID" value="NZ_FWZT01000028.1"/>
</dbReference>
<dbReference type="SUPFAM" id="SSF82689">
    <property type="entry name" value="Mechanosensitive channel protein MscS (YggB), C-terminal domain"/>
    <property type="match status" value="1"/>
</dbReference>
<reference evidence="12" key="1">
    <citation type="submission" date="2017-04" db="EMBL/GenBank/DDBJ databases">
        <authorList>
            <person name="Varghese N."/>
            <person name="Submissions S."/>
        </authorList>
    </citation>
    <scope>NUCLEOTIDE SEQUENCE [LARGE SCALE GENOMIC DNA]</scope>
    <source>
        <strain evidence="12">RKEM611</strain>
    </source>
</reference>
<dbReference type="STRING" id="1513793.SAMN06296036_12813"/>
<evidence type="ECO:0000256" key="6">
    <source>
        <dbReference type="ARBA" id="ARBA00023136"/>
    </source>
</evidence>
<dbReference type="InterPro" id="IPR049278">
    <property type="entry name" value="MS_channel_C"/>
</dbReference>
<evidence type="ECO:0000259" key="8">
    <source>
        <dbReference type="Pfam" id="PF00924"/>
    </source>
</evidence>
<dbReference type="InterPro" id="IPR008910">
    <property type="entry name" value="MSC_TM_helix"/>
</dbReference>
<dbReference type="Pfam" id="PF21088">
    <property type="entry name" value="MS_channel_1st"/>
    <property type="match status" value="1"/>
</dbReference>
<dbReference type="Pfam" id="PF21082">
    <property type="entry name" value="MS_channel_3rd"/>
    <property type="match status" value="1"/>
</dbReference>
<sequence>MESIQVAFEALNDKLWGWVEKFIESLPNIAVALVLLVTFWILARWTARIVSSVIGRTVVNPSLCNLLSSMARVSVIAVGFILALSVLQLQQAVFSLLAGVGVMGLALGFAFQDLAANFVSGIMIGIRAPIKLNDVIEIDGELGTVVDVRIRDTVMRNFSGQEIVIPNKHFMERKFTNYSSYGQRRITLNIGVSYDADLNQAKDLILEAVKGLDDVLNDPEPTVFVEGLGVSSVNLVGYIWIKYPGGPSFLDVRHKAIVAAKKALDGAGIDIPFPIRTLDFSESASEALKAAMPGKNG</sequence>
<evidence type="ECO:0000256" key="4">
    <source>
        <dbReference type="ARBA" id="ARBA00022692"/>
    </source>
</evidence>
<dbReference type="Pfam" id="PF00924">
    <property type="entry name" value="MS_channel_2nd"/>
    <property type="match status" value="1"/>
</dbReference>
<evidence type="ECO:0000256" key="7">
    <source>
        <dbReference type="SAM" id="Phobius"/>
    </source>
</evidence>
<proteinExistence type="inferred from homology"/>
<feature type="domain" description="Mechanosensitive ion channel MscS C-terminal" evidence="9">
    <location>
        <begin position="186"/>
        <end position="271"/>
    </location>
</feature>
<keyword evidence="6 7" id="KW-0472">Membrane</keyword>
<evidence type="ECO:0000259" key="10">
    <source>
        <dbReference type="Pfam" id="PF21088"/>
    </source>
</evidence>
<dbReference type="Gene3D" id="1.10.287.1260">
    <property type="match status" value="1"/>
</dbReference>
<dbReference type="InterPro" id="IPR010920">
    <property type="entry name" value="LSM_dom_sf"/>
</dbReference>
<dbReference type="AlphaFoldDB" id="A0A1Y6CME8"/>
<evidence type="ECO:0000256" key="2">
    <source>
        <dbReference type="ARBA" id="ARBA00008017"/>
    </source>
</evidence>
<dbReference type="GO" id="GO:0008381">
    <property type="term" value="F:mechanosensitive monoatomic ion channel activity"/>
    <property type="evidence" value="ECO:0007669"/>
    <property type="project" value="InterPro"/>
</dbReference>
<protein>
    <submittedName>
        <fullName evidence="11">Mechanosensitive ion channel</fullName>
    </submittedName>
</protein>
<keyword evidence="5 7" id="KW-1133">Transmembrane helix</keyword>
<dbReference type="InterPro" id="IPR006685">
    <property type="entry name" value="MscS_channel_2nd"/>
</dbReference>
<evidence type="ECO:0000259" key="9">
    <source>
        <dbReference type="Pfam" id="PF21082"/>
    </source>
</evidence>
<evidence type="ECO:0000313" key="11">
    <source>
        <dbReference type="EMBL" id="SMF73904.1"/>
    </source>
</evidence>
<gene>
    <name evidence="11" type="ORF">SAMN06296036_12813</name>
</gene>
<feature type="transmembrane region" description="Helical" evidence="7">
    <location>
        <begin position="63"/>
        <end position="86"/>
    </location>
</feature>
<feature type="domain" description="Mechanosensitive ion channel transmembrane helices 2/3" evidence="10">
    <location>
        <begin position="72"/>
        <end position="112"/>
    </location>
</feature>
<dbReference type="Proteomes" id="UP000192907">
    <property type="component" value="Unassembled WGS sequence"/>
</dbReference>
<feature type="transmembrane region" description="Helical" evidence="7">
    <location>
        <begin position="25"/>
        <end position="43"/>
    </location>
</feature>
<dbReference type="GO" id="GO:0005886">
    <property type="term" value="C:plasma membrane"/>
    <property type="evidence" value="ECO:0007669"/>
    <property type="project" value="UniProtKB-SubCell"/>
</dbReference>
<evidence type="ECO:0000256" key="3">
    <source>
        <dbReference type="ARBA" id="ARBA00022475"/>
    </source>
</evidence>
<dbReference type="InterPro" id="IPR045275">
    <property type="entry name" value="MscS_archaea/bacteria_type"/>
</dbReference>
<dbReference type="OrthoDB" id="9814206at2"/>
<keyword evidence="12" id="KW-1185">Reference proteome</keyword>
<keyword evidence="3" id="KW-1003">Cell membrane</keyword>
<evidence type="ECO:0000313" key="12">
    <source>
        <dbReference type="Proteomes" id="UP000192907"/>
    </source>
</evidence>
<accession>A0A1Y6CME8</accession>
<keyword evidence="4 7" id="KW-0812">Transmembrane</keyword>
<dbReference type="PANTHER" id="PTHR30221:SF1">
    <property type="entry name" value="SMALL-CONDUCTANCE MECHANOSENSITIVE CHANNEL"/>
    <property type="match status" value="1"/>
</dbReference>
<dbReference type="SUPFAM" id="SSF50182">
    <property type="entry name" value="Sm-like ribonucleoproteins"/>
    <property type="match status" value="1"/>
</dbReference>
<dbReference type="InterPro" id="IPR023408">
    <property type="entry name" value="MscS_beta-dom_sf"/>
</dbReference>
<dbReference type="Pfam" id="PF05552">
    <property type="entry name" value="MS_channel_1st_1"/>
    <property type="match status" value="1"/>
</dbReference>
<comment type="similarity">
    <text evidence="2">Belongs to the MscS (TC 1.A.23) family.</text>
</comment>
<feature type="transmembrane region" description="Helical" evidence="7">
    <location>
        <begin position="92"/>
        <end position="111"/>
    </location>
</feature>
<evidence type="ECO:0000256" key="5">
    <source>
        <dbReference type="ARBA" id="ARBA00022989"/>
    </source>
</evidence>
<feature type="domain" description="Mechanosensitive ion channel MscS" evidence="8">
    <location>
        <begin position="113"/>
        <end position="179"/>
    </location>
</feature>
<dbReference type="SUPFAM" id="SSF82861">
    <property type="entry name" value="Mechanosensitive channel protein MscS (YggB), transmembrane region"/>
    <property type="match status" value="1"/>
</dbReference>
<dbReference type="Gene3D" id="3.30.70.100">
    <property type="match status" value="1"/>
</dbReference>
<dbReference type="InterPro" id="IPR049142">
    <property type="entry name" value="MS_channel_1st"/>
</dbReference>
<evidence type="ECO:0000256" key="1">
    <source>
        <dbReference type="ARBA" id="ARBA00004651"/>
    </source>
</evidence>
<organism evidence="11 12">
    <name type="scientific">Pseudobacteriovorax antillogorgiicola</name>
    <dbReference type="NCBI Taxonomy" id="1513793"/>
    <lineage>
        <taxon>Bacteria</taxon>
        <taxon>Pseudomonadati</taxon>
        <taxon>Bdellovibrionota</taxon>
        <taxon>Oligoflexia</taxon>
        <taxon>Oligoflexales</taxon>
        <taxon>Pseudobacteriovoracaceae</taxon>
        <taxon>Pseudobacteriovorax</taxon>
    </lineage>
</organism>
<dbReference type="InterPro" id="IPR011066">
    <property type="entry name" value="MscS_channel_C_sf"/>
</dbReference>
<comment type="subcellular location">
    <subcellularLocation>
        <location evidence="1">Cell membrane</location>
        <topology evidence="1">Multi-pass membrane protein</topology>
    </subcellularLocation>
</comment>
<dbReference type="Gene3D" id="2.30.30.60">
    <property type="match status" value="1"/>
</dbReference>